<name>A0ACB6RJQ0_9PLEO</name>
<dbReference type="Proteomes" id="UP000799754">
    <property type="component" value="Unassembled WGS sequence"/>
</dbReference>
<proteinExistence type="predicted"/>
<sequence>MNNMSGLADTLTASGGAESAGFLNDIVEQLWPNINVAGCNMVREIVEPILASTLPGPLANLRFTKLDLGPVPLRLSAVDVHKTSMGGIKLDMNVSWESMSDIELDGRMVPKIGIERVHLKGRLSILLAPLTNVIPLIGAAQVAFINPPELSLDFTDAANIADLGIISSTIRKTILGIIGGMAVLPNRFLVKLDNSNDYFKTYQPPLGVVRLTMERAIGISGPKKSGAKRLLAKIVKDVPDCYCKVSVGAEEEWRTSTKKNNHDPEWNETHDFLVADFEQNITLDVQDDDVGADDDIGIGSISIKDILLGGGTKEIALTHKGEHTDARVTIHAQFFNFVNEPQALSATQSQGEGQLCGLATVLVASALGLQGQRDELQPSVKVSWGRKEFRTAIKTYTPGTDIFNPSFDQAFRIPITRDMVNSPAPFRISLLNKEAETGAIEIPFTDVQNGQDLTVSNAYDVGSGATLRVAISLRGLQLA</sequence>
<gene>
    <name evidence="1" type="ORF">BU25DRAFT_416290</name>
</gene>
<evidence type="ECO:0000313" key="1">
    <source>
        <dbReference type="EMBL" id="KAF2621189.1"/>
    </source>
</evidence>
<evidence type="ECO:0000313" key="2">
    <source>
        <dbReference type="Proteomes" id="UP000799754"/>
    </source>
</evidence>
<comment type="caution">
    <text evidence="1">The sequence shown here is derived from an EMBL/GenBank/DDBJ whole genome shotgun (WGS) entry which is preliminary data.</text>
</comment>
<keyword evidence="2" id="KW-1185">Reference proteome</keyword>
<accession>A0ACB6RJQ0</accession>
<dbReference type="EMBL" id="MU006759">
    <property type="protein sequence ID" value="KAF2621189.1"/>
    <property type="molecule type" value="Genomic_DNA"/>
</dbReference>
<organism evidence="1 2">
    <name type="scientific">Macroventuria anomochaeta</name>
    <dbReference type="NCBI Taxonomy" id="301207"/>
    <lineage>
        <taxon>Eukaryota</taxon>
        <taxon>Fungi</taxon>
        <taxon>Dikarya</taxon>
        <taxon>Ascomycota</taxon>
        <taxon>Pezizomycotina</taxon>
        <taxon>Dothideomycetes</taxon>
        <taxon>Pleosporomycetidae</taxon>
        <taxon>Pleosporales</taxon>
        <taxon>Pleosporineae</taxon>
        <taxon>Didymellaceae</taxon>
        <taxon>Macroventuria</taxon>
    </lineage>
</organism>
<protein>
    <submittedName>
        <fullName evidence="1">C2 domain-containing protein</fullName>
    </submittedName>
</protein>
<reference evidence="1" key="1">
    <citation type="journal article" date="2020" name="Stud. Mycol.">
        <title>101 Dothideomycetes genomes: a test case for predicting lifestyles and emergence of pathogens.</title>
        <authorList>
            <person name="Haridas S."/>
            <person name="Albert R."/>
            <person name="Binder M."/>
            <person name="Bloem J."/>
            <person name="Labutti K."/>
            <person name="Salamov A."/>
            <person name="Andreopoulos B."/>
            <person name="Baker S."/>
            <person name="Barry K."/>
            <person name="Bills G."/>
            <person name="Bluhm B."/>
            <person name="Cannon C."/>
            <person name="Castanera R."/>
            <person name="Culley D."/>
            <person name="Daum C."/>
            <person name="Ezra D."/>
            <person name="Gonzalez J."/>
            <person name="Henrissat B."/>
            <person name="Kuo A."/>
            <person name="Liang C."/>
            <person name="Lipzen A."/>
            <person name="Lutzoni F."/>
            <person name="Magnuson J."/>
            <person name="Mondo S."/>
            <person name="Nolan M."/>
            <person name="Ohm R."/>
            <person name="Pangilinan J."/>
            <person name="Park H.-J."/>
            <person name="Ramirez L."/>
            <person name="Alfaro M."/>
            <person name="Sun H."/>
            <person name="Tritt A."/>
            <person name="Yoshinaga Y."/>
            <person name="Zwiers L.-H."/>
            <person name="Turgeon B."/>
            <person name="Goodwin S."/>
            <person name="Spatafora J."/>
            <person name="Crous P."/>
            <person name="Grigoriev I."/>
        </authorList>
    </citation>
    <scope>NUCLEOTIDE SEQUENCE</scope>
    <source>
        <strain evidence="1">CBS 525.71</strain>
    </source>
</reference>